<keyword evidence="3" id="KW-1185">Reference proteome</keyword>
<name>A0A9N9GY06_9GLOM</name>
<sequence>GNPYNSKKPVMITPFFKDLSRDYESLLENGNFSDVIIRVGGESNDIKEFRAHSLVLRARSSYFKTALSDNWVKKVENTIIFEKPNIRPKEFKVIIKYIYSGVFQLNSQNLMFILNILVAADELCLSELFDYIITT</sequence>
<dbReference type="Proteomes" id="UP000789342">
    <property type="component" value="Unassembled WGS sequence"/>
</dbReference>
<feature type="domain" description="BTB" evidence="1">
    <location>
        <begin position="33"/>
        <end position="107"/>
    </location>
</feature>
<protein>
    <submittedName>
        <fullName evidence="2">16019_t:CDS:1</fullName>
    </submittedName>
</protein>
<dbReference type="AlphaFoldDB" id="A0A9N9GY06"/>
<dbReference type="PANTHER" id="PTHR24410:SF23">
    <property type="entry name" value="BTB DOMAIN-CONTAINING PROTEIN-RELATED"/>
    <property type="match status" value="1"/>
</dbReference>
<comment type="caution">
    <text evidence="2">The sequence shown here is derived from an EMBL/GenBank/DDBJ whole genome shotgun (WGS) entry which is preliminary data.</text>
</comment>
<dbReference type="EMBL" id="CAJVPV010009552">
    <property type="protein sequence ID" value="CAG8642608.1"/>
    <property type="molecule type" value="Genomic_DNA"/>
</dbReference>
<organism evidence="2 3">
    <name type="scientific">Acaulospora morrowiae</name>
    <dbReference type="NCBI Taxonomy" id="94023"/>
    <lineage>
        <taxon>Eukaryota</taxon>
        <taxon>Fungi</taxon>
        <taxon>Fungi incertae sedis</taxon>
        <taxon>Mucoromycota</taxon>
        <taxon>Glomeromycotina</taxon>
        <taxon>Glomeromycetes</taxon>
        <taxon>Diversisporales</taxon>
        <taxon>Acaulosporaceae</taxon>
        <taxon>Acaulospora</taxon>
    </lineage>
</organism>
<dbReference type="Gene3D" id="3.30.710.10">
    <property type="entry name" value="Potassium Channel Kv1.1, Chain A"/>
    <property type="match status" value="1"/>
</dbReference>
<proteinExistence type="predicted"/>
<dbReference type="InterPro" id="IPR051481">
    <property type="entry name" value="BTB-POZ/Galectin-3-binding"/>
</dbReference>
<dbReference type="Pfam" id="PF00651">
    <property type="entry name" value="BTB"/>
    <property type="match status" value="1"/>
</dbReference>
<evidence type="ECO:0000313" key="2">
    <source>
        <dbReference type="EMBL" id="CAG8642608.1"/>
    </source>
</evidence>
<reference evidence="2" key="1">
    <citation type="submission" date="2021-06" db="EMBL/GenBank/DDBJ databases">
        <authorList>
            <person name="Kallberg Y."/>
            <person name="Tangrot J."/>
            <person name="Rosling A."/>
        </authorList>
    </citation>
    <scope>NUCLEOTIDE SEQUENCE</scope>
    <source>
        <strain evidence="2">CL551</strain>
    </source>
</reference>
<dbReference type="SMART" id="SM00225">
    <property type="entry name" value="BTB"/>
    <property type="match status" value="1"/>
</dbReference>
<evidence type="ECO:0000313" key="3">
    <source>
        <dbReference type="Proteomes" id="UP000789342"/>
    </source>
</evidence>
<accession>A0A9N9GY06</accession>
<dbReference type="PANTHER" id="PTHR24410">
    <property type="entry name" value="HL07962P-RELATED"/>
    <property type="match status" value="1"/>
</dbReference>
<gene>
    <name evidence="2" type="ORF">AMORRO_LOCUS9586</name>
</gene>
<dbReference type="InterPro" id="IPR000210">
    <property type="entry name" value="BTB/POZ_dom"/>
</dbReference>
<dbReference type="SUPFAM" id="SSF54695">
    <property type="entry name" value="POZ domain"/>
    <property type="match status" value="1"/>
</dbReference>
<evidence type="ECO:0000259" key="1">
    <source>
        <dbReference type="PROSITE" id="PS50097"/>
    </source>
</evidence>
<dbReference type="PROSITE" id="PS50097">
    <property type="entry name" value="BTB"/>
    <property type="match status" value="1"/>
</dbReference>
<dbReference type="OrthoDB" id="2305016at2759"/>
<feature type="non-terminal residue" evidence="2">
    <location>
        <position position="135"/>
    </location>
</feature>
<dbReference type="InterPro" id="IPR011333">
    <property type="entry name" value="SKP1/BTB/POZ_sf"/>
</dbReference>
<dbReference type="CDD" id="cd18186">
    <property type="entry name" value="BTB_POZ_ZBTB_KLHL-like"/>
    <property type="match status" value="1"/>
</dbReference>